<reference evidence="3" key="2">
    <citation type="submission" date="2019-10" db="EMBL/GenBank/DDBJ databases">
        <title>A de novo genome assembly of a pear dwarfing rootstock.</title>
        <authorList>
            <person name="Wang F."/>
            <person name="Wang J."/>
            <person name="Li S."/>
            <person name="Zhang Y."/>
            <person name="Fang M."/>
            <person name="Ma L."/>
            <person name="Zhao Y."/>
            <person name="Jiang S."/>
        </authorList>
    </citation>
    <scope>NUCLEOTIDE SEQUENCE [LARGE SCALE GENOMIC DNA]</scope>
</reference>
<organism evidence="2 3">
    <name type="scientific">Pyrus ussuriensis x Pyrus communis</name>
    <dbReference type="NCBI Taxonomy" id="2448454"/>
    <lineage>
        <taxon>Eukaryota</taxon>
        <taxon>Viridiplantae</taxon>
        <taxon>Streptophyta</taxon>
        <taxon>Embryophyta</taxon>
        <taxon>Tracheophyta</taxon>
        <taxon>Spermatophyta</taxon>
        <taxon>Magnoliopsida</taxon>
        <taxon>eudicotyledons</taxon>
        <taxon>Gunneridae</taxon>
        <taxon>Pentapetalae</taxon>
        <taxon>rosids</taxon>
        <taxon>fabids</taxon>
        <taxon>Rosales</taxon>
        <taxon>Rosaceae</taxon>
        <taxon>Amygdaloideae</taxon>
        <taxon>Maleae</taxon>
        <taxon>Pyrus</taxon>
    </lineage>
</organism>
<dbReference type="AlphaFoldDB" id="A0A5N5HKQ4"/>
<feature type="compositionally biased region" description="Polar residues" evidence="1">
    <location>
        <begin position="1"/>
        <end position="17"/>
    </location>
</feature>
<feature type="region of interest" description="Disordered" evidence="1">
    <location>
        <begin position="1"/>
        <end position="22"/>
    </location>
</feature>
<gene>
    <name evidence="2" type="ORF">D8674_017780</name>
</gene>
<keyword evidence="3" id="KW-1185">Reference proteome</keyword>
<evidence type="ECO:0000256" key="1">
    <source>
        <dbReference type="SAM" id="MobiDB-lite"/>
    </source>
</evidence>
<evidence type="ECO:0000313" key="3">
    <source>
        <dbReference type="Proteomes" id="UP000327157"/>
    </source>
</evidence>
<name>A0A5N5HKQ4_9ROSA</name>
<reference evidence="2 3" key="3">
    <citation type="submission" date="2019-11" db="EMBL/GenBank/DDBJ databases">
        <title>A de novo genome assembly of a pear dwarfing rootstock.</title>
        <authorList>
            <person name="Wang F."/>
            <person name="Wang J."/>
            <person name="Li S."/>
            <person name="Zhang Y."/>
            <person name="Fang M."/>
            <person name="Ma L."/>
            <person name="Zhao Y."/>
            <person name="Jiang S."/>
        </authorList>
    </citation>
    <scope>NUCLEOTIDE SEQUENCE [LARGE SCALE GENOMIC DNA]</scope>
    <source>
        <strain evidence="2">S2</strain>
        <tissue evidence="2">Leaf</tissue>
    </source>
</reference>
<reference evidence="2 3" key="1">
    <citation type="submission" date="2019-09" db="EMBL/GenBank/DDBJ databases">
        <authorList>
            <person name="Ou C."/>
        </authorList>
    </citation>
    <scope>NUCLEOTIDE SEQUENCE [LARGE SCALE GENOMIC DNA]</scope>
    <source>
        <strain evidence="2">S2</strain>
        <tissue evidence="2">Leaf</tissue>
    </source>
</reference>
<dbReference type="EMBL" id="SMOL01000160">
    <property type="protein sequence ID" value="KAB2626120.1"/>
    <property type="molecule type" value="Genomic_DNA"/>
</dbReference>
<comment type="caution">
    <text evidence="2">The sequence shown here is derived from an EMBL/GenBank/DDBJ whole genome shotgun (WGS) entry which is preliminary data.</text>
</comment>
<protein>
    <submittedName>
        <fullName evidence="2">Uncharacterized protein</fullName>
    </submittedName>
</protein>
<dbReference type="Proteomes" id="UP000327157">
    <property type="component" value="Chromosome 16"/>
</dbReference>
<sequence>MLSLKDNSYSSQPNHFTSIEIPPKSSCNDRAVPIQNVNSGTNGVFAINQISEDVMEICLFLKDFRKSLLAKEPARLANLKTRVEDLEDDVS</sequence>
<evidence type="ECO:0000313" key="2">
    <source>
        <dbReference type="EMBL" id="KAB2626120.1"/>
    </source>
</evidence>
<accession>A0A5N5HKQ4</accession>
<proteinExistence type="predicted"/>